<name>A0ABS0N7S0_9NEIS</name>
<accession>A0ABS0N7S0</accession>
<protein>
    <submittedName>
        <fullName evidence="3">HNH endonuclease</fullName>
    </submittedName>
</protein>
<organism evidence="3 4">
    <name type="scientific">Eikenella glucosivorans</name>
    <dbReference type="NCBI Taxonomy" id="2766967"/>
    <lineage>
        <taxon>Bacteria</taxon>
        <taxon>Pseudomonadati</taxon>
        <taxon>Pseudomonadota</taxon>
        <taxon>Betaproteobacteria</taxon>
        <taxon>Neisseriales</taxon>
        <taxon>Neisseriaceae</taxon>
        <taxon>Eikenella</taxon>
    </lineage>
</organism>
<keyword evidence="3" id="KW-0378">Hydrolase</keyword>
<evidence type="ECO:0000259" key="2">
    <source>
        <dbReference type="Pfam" id="PF13391"/>
    </source>
</evidence>
<keyword evidence="3" id="KW-0540">Nuclease</keyword>
<dbReference type="EMBL" id="JACSGR010000001">
    <property type="protein sequence ID" value="MBH5328340.1"/>
    <property type="molecule type" value="Genomic_DNA"/>
</dbReference>
<keyword evidence="3" id="KW-0255">Endonuclease</keyword>
<feature type="domain" description="HNH nuclease" evidence="2">
    <location>
        <begin position="169"/>
        <end position="221"/>
    </location>
</feature>
<keyword evidence="1" id="KW-0175">Coiled coil</keyword>
<dbReference type="InterPro" id="IPR003615">
    <property type="entry name" value="HNH_nuc"/>
</dbReference>
<feature type="coiled-coil region" evidence="1">
    <location>
        <begin position="119"/>
        <end position="146"/>
    </location>
</feature>
<dbReference type="RefSeq" id="WP_197902257.1">
    <property type="nucleotide sequence ID" value="NZ_JACSGR010000001.1"/>
</dbReference>
<keyword evidence="4" id="KW-1185">Reference proteome</keyword>
<gene>
    <name evidence="3" type="ORF">H9Q10_01460</name>
</gene>
<evidence type="ECO:0000313" key="3">
    <source>
        <dbReference type="EMBL" id="MBH5328340.1"/>
    </source>
</evidence>
<proteinExistence type="predicted"/>
<evidence type="ECO:0000313" key="4">
    <source>
        <dbReference type="Proteomes" id="UP000768471"/>
    </source>
</evidence>
<dbReference type="Proteomes" id="UP000768471">
    <property type="component" value="Unassembled WGS sequence"/>
</dbReference>
<reference evidence="3 4" key="1">
    <citation type="submission" date="2020-09" db="EMBL/GenBank/DDBJ databases">
        <title>Eikenella S3660 sp. nov., isolated from a throat swab.</title>
        <authorList>
            <person name="Buhl M."/>
        </authorList>
    </citation>
    <scope>NUCLEOTIDE SEQUENCE [LARGE SCALE GENOMIC DNA]</scope>
    <source>
        <strain evidence="3 4">S3360</strain>
    </source>
</reference>
<evidence type="ECO:0000256" key="1">
    <source>
        <dbReference type="SAM" id="Coils"/>
    </source>
</evidence>
<comment type="caution">
    <text evidence="3">The sequence shown here is derived from an EMBL/GenBank/DDBJ whole genome shotgun (WGS) entry which is preliminary data.</text>
</comment>
<dbReference type="Pfam" id="PF13391">
    <property type="entry name" value="HNH_2"/>
    <property type="match status" value="1"/>
</dbReference>
<sequence>MSGYEIFKIEFDRTQTDEEIQKILSEQNRKYREWLEQNQNGFVLNVDVSQSSKKYPKLHKASCSWTGEVSKDYFKVCSNNIFELENYSRKYYKPQEEAIHPCQKCNPNLGSISFQTISQQSLESDLDELDQRLEEATTEEAKTQIQRLINARRGQDKFRDSVLELYPRCPISSVDMPELLIASHIKPWRDCSDDERLDPHNGLMLAPHIDALFDSGLITFEKDGSIKPSERLSKENLLRLGITLEEKLEIHPDSEKYFEWHREKIFQP</sequence>
<dbReference type="GO" id="GO:0004519">
    <property type="term" value="F:endonuclease activity"/>
    <property type="evidence" value="ECO:0007669"/>
    <property type="project" value="UniProtKB-KW"/>
</dbReference>